<dbReference type="EMBL" id="CP019948">
    <property type="protein sequence ID" value="ARN82603.1"/>
    <property type="molecule type" value="Genomic_DNA"/>
</dbReference>
<dbReference type="Gene3D" id="3.90.1300.10">
    <property type="entry name" value="Amidase signature (AS) domain"/>
    <property type="match status" value="1"/>
</dbReference>
<evidence type="ECO:0000259" key="1">
    <source>
        <dbReference type="Pfam" id="PF01425"/>
    </source>
</evidence>
<accession>A0A1W6MYG4</accession>
<dbReference type="SUPFAM" id="SSF75304">
    <property type="entry name" value="Amidase signature (AS) enzymes"/>
    <property type="match status" value="1"/>
</dbReference>
<proteinExistence type="predicted"/>
<dbReference type="KEGG" id="mbry:B1812_17615"/>
<dbReference type="Proteomes" id="UP000193978">
    <property type="component" value="Chromosome"/>
</dbReference>
<dbReference type="STRING" id="655015.B1812_17615"/>
<dbReference type="AlphaFoldDB" id="A0A1W6MYG4"/>
<dbReference type="PANTHER" id="PTHR46310">
    <property type="entry name" value="AMIDASE 1"/>
    <property type="match status" value="1"/>
</dbReference>
<protein>
    <submittedName>
        <fullName evidence="2">Amidase</fullName>
    </submittedName>
</protein>
<sequence>MSRDLGAFSATLDLSLGAAGPLAGLAFVVKENIDVEGLVSTNGHPEFAASHMAARANAPVVEALLAAGATLVGKTHMDEMAYSLMGANAHYGTPVNGRAPDRHPGGSSSGSAAVVAAGLADFALGTDTAGSCRAPASFCGVFGFRPSHDALSLAGIVPLAPSFDVVGFFARDAATLAKVGDILLPQDPDRRPLAQGLVLADVFADCPQAEGARFVAAMTALAPELPMREVALDASFWPQALTHFRNYQAFEAWRSHGAWIEQRRPGFGPGIGERFAYAATVTQAQRLEAEAFREEARPKIEALLGEDGLLVLPTTPFFAPRLDESAEALDAKRYQMFRLFLIASFFGLPQVSLPLASDPPLGLSLIGRRGTDRALLALASGLAPRVCGLAEAGPSF</sequence>
<evidence type="ECO:0000313" key="2">
    <source>
        <dbReference type="EMBL" id="ARN82603.1"/>
    </source>
</evidence>
<dbReference type="RefSeq" id="WP_085772734.1">
    <property type="nucleotide sequence ID" value="NZ_AP027149.1"/>
</dbReference>
<keyword evidence="3" id="KW-1185">Reference proteome</keyword>
<evidence type="ECO:0000313" key="3">
    <source>
        <dbReference type="Proteomes" id="UP000193978"/>
    </source>
</evidence>
<organism evidence="2 3">
    <name type="scientific">Methylocystis bryophila</name>
    <dbReference type="NCBI Taxonomy" id="655015"/>
    <lineage>
        <taxon>Bacteria</taxon>
        <taxon>Pseudomonadati</taxon>
        <taxon>Pseudomonadota</taxon>
        <taxon>Alphaproteobacteria</taxon>
        <taxon>Hyphomicrobiales</taxon>
        <taxon>Methylocystaceae</taxon>
        <taxon>Methylocystis</taxon>
    </lineage>
</organism>
<dbReference type="PANTHER" id="PTHR46310:SF7">
    <property type="entry name" value="AMIDASE 1"/>
    <property type="match status" value="1"/>
</dbReference>
<feature type="domain" description="Amidase" evidence="1">
    <location>
        <begin position="18"/>
        <end position="190"/>
    </location>
</feature>
<reference evidence="2 3" key="1">
    <citation type="submission" date="2017-02" db="EMBL/GenBank/DDBJ databases">
        <authorList>
            <person name="Peterson S.W."/>
        </authorList>
    </citation>
    <scope>NUCLEOTIDE SEQUENCE [LARGE SCALE GENOMIC DNA]</scope>
    <source>
        <strain evidence="2 3">S285</strain>
    </source>
</reference>
<name>A0A1W6MYG4_9HYPH</name>
<gene>
    <name evidence="2" type="ORF">B1812_17615</name>
</gene>
<dbReference type="NCBIfam" id="NF006169">
    <property type="entry name" value="PRK08310.1"/>
    <property type="match status" value="1"/>
</dbReference>
<dbReference type="OrthoDB" id="9811471at2"/>
<dbReference type="InterPro" id="IPR036928">
    <property type="entry name" value="AS_sf"/>
</dbReference>
<feature type="domain" description="Amidase" evidence="1">
    <location>
        <begin position="273"/>
        <end position="376"/>
    </location>
</feature>
<dbReference type="InterPro" id="IPR023631">
    <property type="entry name" value="Amidase_dom"/>
</dbReference>
<dbReference type="Pfam" id="PF01425">
    <property type="entry name" value="Amidase"/>
    <property type="match status" value="2"/>
</dbReference>